<gene>
    <name evidence="2" type="ORF">ACFQ1G_05690</name>
</gene>
<evidence type="ECO:0000313" key="3">
    <source>
        <dbReference type="Proteomes" id="UP001597100"/>
    </source>
</evidence>
<dbReference type="Pfam" id="PF00004">
    <property type="entry name" value="AAA"/>
    <property type="match status" value="1"/>
</dbReference>
<dbReference type="InterPro" id="IPR057224">
    <property type="entry name" value="DUF7902"/>
</dbReference>
<protein>
    <submittedName>
        <fullName evidence="2">DNA repair ATPase</fullName>
    </submittedName>
</protein>
<accession>A0ABW3IET8</accession>
<dbReference type="RefSeq" id="WP_380737454.1">
    <property type="nucleotide sequence ID" value="NZ_JBHTJP010000032.1"/>
</dbReference>
<evidence type="ECO:0000259" key="1">
    <source>
        <dbReference type="SMART" id="SM00382"/>
    </source>
</evidence>
<dbReference type="InterPro" id="IPR003959">
    <property type="entry name" value="ATPase_AAA_core"/>
</dbReference>
<organism evidence="2 3">
    <name type="scientific">Salinimicrobium gaetbulicola</name>
    <dbReference type="NCBI Taxonomy" id="999702"/>
    <lineage>
        <taxon>Bacteria</taxon>
        <taxon>Pseudomonadati</taxon>
        <taxon>Bacteroidota</taxon>
        <taxon>Flavobacteriia</taxon>
        <taxon>Flavobacteriales</taxon>
        <taxon>Flavobacteriaceae</taxon>
        <taxon>Salinimicrobium</taxon>
    </lineage>
</organism>
<dbReference type="Pfam" id="PF12458">
    <property type="entry name" value="DUF3686"/>
    <property type="match status" value="1"/>
</dbReference>
<dbReference type="SMART" id="SM00382">
    <property type="entry name" value="AAA"/>
    <property type="match status" value="1"/>
</dbReference>
<dbReference type="Proteomes" id="UP001597100">
    <property type="component" value="Unassembled WGS sequence"/>
</dbReference>
<dbReference type="EMBL" id="JBHTJP010000032">
    <property type="protein sequence ID" value="MFD0976275.1"/>
    <property type="molecule type" value="Genomic_DNA"/>
</dbReference>
<dbReference type="InterPro" id="IPR003593">
    <property type="entry name" value="AAA+_ATPase"/>
</dbReference>
<dbReference type="CDD" id="cd00009">
    <property type="entry name" value="AAA"/>
    <property type="match status" value="1"/>
</dbReference>
<dbReference type="InterPro" id="IPR027417">
    <property type="entry name" value="P-loop_NTPase"/>
</dbReference>
<sequence>MAVQEQKNKSSQTLDGGTYEVIQGRLQKQKKDLQDRLQKLDTDRKKVFGSLETKLISNDRINTENRCIARDIVSFGDTCLFGYNVHFGLRTEINISDVFSVYEFKNNKLEPKTLEILENELFQSDFTNLYKYYRHTIFSKFAIIGNYLYMVFRLSESVTDIKTFKWLIKEESLEYVDNRSDHEYKFQAQHEFKWREVTRDMHRYGVHSHVSILDRVFVETIGGDLTIKIEDNTEDGKGILTEPVEHRDQTLDDGNYRFGQIGNLIPLEIKPFQEPARYFVYNHKLREVKKIESIKESCILLPDDQGIIFPNGYYLQTGEYKIFTNSIDDVKFEQKIASPNGEDFLYVFYSPQKGLYNLMSYNIISREIQTPIICNGFTLLKNGELCYFRSEEEQTRHHVIQIWQTPFLKGDFMPSQHEDTLLYKIGNKEIVQAMAEANSLINLLNKEDNYDGLYNDIARVSKDILDSYYWLPEAESQQLNEPLSEINKAANAAMDEFEKVVQLKKNATKQTNEIQEKAEALFTKIKSSSFNSINDFVAFLTELRKLRGEALSLKEVRYVNEEFIKKLEEEIATHTTKLSERCVKFLLDEKALQPYHDKVGEKQAALEKVTKVVDVRKLEEEVNQIAADLELLIDIITNLDIEDTSHSTTIIDNISLIFSTINQLKAALKNKKNALGSAEARADFAAQLKLIDQSIINYLDMAGTPEKCDEFQTKISIQLEELEGKFTDFEEFIGSIIEKREEVHAAFESKKNALVEKRNKKALALHNASERILKGARSKVQSFRTAAEIQGYFASDLMINKVRDIIQQLKDLDDSGKAEEIETSLKSARENALRQLKDKLDLYEDGDNIIRLGKHKFGVNKQPLDLSIVFKSGTPYCHLTGTDFYQELSDSTLLNSKDLWDQEFVSENSKVYRSSYLAYKLFKKLPHEQLLHAGEEELLRIVQQESSSDYSEGYLKGVHDVDASKILKVLVHKHHAMGLLRFPPKIRAYAQYFWNSLPEKIKDDLDRGLKASGEVLSIFPDTQEYDFVIRDLSDHARKFATETALFDPALSEEIAAYIFEELQGDDEFERSHVALTIKGDFWKALKKEQVDLRFKNSLESVTNYVDRIRLVKQWISAFVNSKAKAEKTSETIEATNYIDEVVCRILSEDESVSKTKTVTPAETIEGLTGDHPTFKKGIFHFQYHNFISQLEQFVREDIPTYNTYRKTKHALTKQLKEELKLEEFKPRVLTSFVRNKLIDQVYFPLFGDNLAKQLGTVGDKTRTDRSGMLLLVSPPGYGKTTLMEYIADRLGLVFMRINGPAIGHDITSIDPASATNSGAREELKKLNLAFEMGNNVMLYLDDIQHCNPEFLQKFISLSDGTRKIEGIFNGRSKTYDLRGKKFCVIMAGNPYTETGDKFRIPDMLANRADIYNLGDIIGDTEHLFKLSLIENSLTSNPLLQQLSSSNFEDVYTLLDRVENNNQETQLIGNHSSQDVQEYTSILKKVVSLRDTVLKVNAAYIKSAAMEDEYRIEPAFKLQGSYRDMNKLVAKVVPIMDEKELQRLVLSHYESESQTLTSSAEANLLKFKELVNALNPEEQERWTKICETFLKNNKLKAFGDKNEMAQVLSQMMLFSENLEGIKKVLERGIENGLERPELPQL</sequence>
<proteinExistence type="predicted"/>
<evidence type="ECO:0000313" key="2">
    <source>
        <dbReference type="EMBL" id="MFD0976275.1"/>
    </source>
</evidence>
<comment type="caution">
    <text evidence="2">The sequence shown here is derived from an EMBL/GenBank/DDBJ whole genome shotgun (WGS) entry which is preliminary data.</text>
</comment>
<name>A0ABW3IET8_9FLAO</name>
<reference evidence="3" key="1">
    <citation type="journal article" date="2019" name="Int. J. Syst. Evol. Microbiol.">
        <title>The Global Catalogue of Microorganisms (GCM) 10K type strain sequencing project: providing services to taxonomists for standard genome sequencing and annotation.</title>
        <authorList>
            <consortium name="The Broad Institute Genomics Platform"/>
            <consortium name="The Broad Institute Genome Sequencing Center for Infectious Disease"/>
            <person name="Wu L."/>
            <person name="Ma J."/>
        </authorList>
    </citation>
    <scope>NUCLEOTIDE SEQUENCE [LARGE SCALE GENOMIC DNA]</scope>
    <source>
        <strain evidence="3">CCUG 60898</strain>
    </source>
</reference>
<dbReference type="Pfam" id="PF25472">
    <property type="entry name" value="DUF7902"/>
    <property type="match status" value="1"/>
</dbReference>
<dbReference type="SUPFAM" id="SSF52540">
    <property type="entry name" value="P-loop containing nucleoside triphosphate hydrolases"/>
    <property type="match status" value="1"/>
</dbReference>
<dbReference type="InterPro" id="IPR020958">
    <property type="entry name" value="DUF3686"/>
</dbReference>
<feature type="domain" description="AAA+ ATPase" evidence="1">
    <location>
        <begin position="1265"/>
        <end position="1414"/>
    </location>
</feature>
<dbReference type="Gene3D" id="3.40.50.300">
    <property type="entry name" value="P-loop containing nucleotide triphosphate hydrolases"/>
    <property type="match status" value="1"/>
</dbReference>
<keyword evidence="3" id="KW-1185">Reference proteome</keyword>